<evidence type="ECO:0000256" key="2">
    <source>
        <dbReference type="ARBA" id="ARBA00022679"/>
    </source>
</evidence>
<dbReference type="PANTHER" id="PTHR11739:SF4">
    <property type="entry name" value="CITRATE SYNTHASE, PEROXISOMAL"/>
    <property type="match status" value="1"/>
</dbReference>
<gene>
    <name evidence="3" type="ORF">VITISV_042488</name>
</gene>
<organism evidence="3">
    <name type="scientific">Vitis vinifera</name>
    <name type="common">Grape</name>
    <dbReference type="NCBI Taxonomy" id="29760"/>
    <lineage>
        <taxon>Eukaryota</taxon>
        <taxon>Viridiplantae</taxon>
        <taxon>Streptophyta</taxon>
        <taxon>Embryophyta</taxon>
        <taxon>Tracheophyta</taxon>
        <taxon>Spermatophyta</taxon>
        <taxon>Magnoliopsida</taxon>
        <taxon>eudicotyledons</taxon>
        <taxon>Gunneridae</taxon>
        <taxon>Pentapetalae</taxon>
        <taxon>rosids</taxon>
        <taxon>Vitales</taxon>
        <taxon>Vitaceae</taxon>
        <taxon>Viteae</taxon>
        <taxon>Vitis</taxon>
    </lineage>
</organism>
<dbReference type="EMBL" id="AM449368">
    <property type="protein sequence ID" value="CAN80865.1"/>
    <property type="molecule type" value="Genomic_DNA"/>
</dbReference>
<evidence type="ECO:0000256" key="1">
    <source>
        <dbReference type="ARBA" id="ARBA00010566"/>
    </source>
</evidence>
<sequence>MERADSSALARSRLAILSAHLEACLKSSSFGSVIQPSCVSAQSGIQPPGDLKGSLTIVDDRTAKKYQVQVSSHGTVKATDLKKITTGNNDKGLKLYDPGYLNTAPVRSSICYIDGDAGILRYRGYPIEELAESSSFLEVAYLLMYGNLPSESQLADWEFAVSQHSAVPQGILDIIQAMPHDAHPMGVLVSAMSALSVFHPDANPALRVSL</sequence>
<keyword evidence="2" id="KW-0808">Transferase</keyword>
<dbReference type="OrthoDB" id="435022at2759"/>
<name>A5B7I4_VITVI</name>
<reference evidence="3" key="1">
    <citation type="journal article" date="2007" name="PLoS ONE">
        <title>The first genome sequence of an elite grapevine cultivar (Pinot noir Vitis vinifera L.): coping with a highly heterozygous genome.</title>
        <authorList>
            <person name="Velasco R."/>
            <person name="Zharkikh A."/>
            <person name="Troggio M."/>
            <person name="Cartwright D.A."/>
            <person name="Cestaro A."/>
            <person name="Pruss D."/>
            <person name="Pindo M."/>
            <person name="FitzGerald L.M."/>
            <person name="Vezzulli S."/>
            <person name="Reid J."/>
            <person name="Malacarne G."/>
            <person name="Iliev D."/>
            <person name="Coppola G."/>
            <person name="Wardell B."/>
            <person name="Micheletti D."/>
            <person name="Macalma T."/>
            <person name="Facci M."/>
            <person name="Mitchell J.T."/>
            <person name="Perazzolli M."/>
            <person name="Eldredge G."/>
            <person name="Gatto P."/>
            <person name="Oyzerski R."/>
            <person name="Moretto M."/>
            <person name="Gutin N."/>
            <person name="Stefanini M."/>
            <person name="Chen Y."/>
            <person name="Segala C."/>
            <person name="Davenport C."/>
            <person name="Dematte L."/>
            <person name="Mraz A."/>
            <person name="Battilana J."/>
            <person name="Stormo K."/>
            <person name="Costa F."/>
            <person name="Tao Q."/>
            <person name="Si-Ammour A."/>
            <person name="Harkins T."/>
            <person name="Lackey A."/>
            <person name="Perbost C."/>
            <person name="Taillon B."/>
            <person name="Stella A."/>
            <person name="Solovyev V."/>
            <person name="Fawcett J.A."/>
            <person name="Sterck L."/>
            <person name="Vandepoele K."/>
            <person name="Grando S.M."/>
            <person name="Toppo S."/>
            <person name="Moser C."/>
            <person name="Lanchbury J."/>
            <person name="Bogden R."/>
            <person name="Skolnick M."/>
            <person name="Sgaramella V."/>
            <person name="Bhatnagar S.K."/>
            <person name="Fontana P."/>
            <person name="Gutin A."/>
            <person name="Van de Peer Y."/>
            <person name="Salamini F."/>
            <person name="Viola R."/>
        </authorList>
    </citation>
    <scope>NUCLEOTIDE SEQUENCE</scope>
</reference>
<proteinExistence type="inferred from homology"/>
<dbReference type="Pfam" id="PF00285">
    <property type="entry name" value="Citrate_synt"/>
    <property type="match status" value="1"/>
</dbReference>
<dbReference type="ExpressionAtlas" id="A5B7I4">
    <property type="expression patterns" value="baseline and differential"/>
</dbReference>
<evidence type="ECO:0008006" key="4">
    <source>
        <dbReference type="Google" id="ProtNLM"/>
    </source>
</evidence>
<protein>
    <recommendedName>
        <fullName evidence="4">Citrate synthase</fullName>
    </recommendedName>
</protein>
<dbReference type="PANTHER" id="PTHR11739">
    <property type="entry name" value="CITRATE SYNTHASE"/>
    <property type="match status" value="1"/>
</dbReference>
<dbReference type="InterPro" id="IPR002020">
    <property type="entry name" value="Citrate_synthase"/>
</dbReference>
<dbReference type="SUPFAM" id="SSF48256">
    <property type="entry name" value="Citrate synthase"/>
    <property type="match status" value="1"/>
</dbReference>
<evidence type="ECO:0000313" key="3">
    <source>
        <dbReference type="EMBL" id="CAN80865.1"/>
    </source>
</evidence>
<dbReference type="InterPro" id="IPR036969">
    <property type="entry name" value="Citrate_synthase_sf"/>
</dbReference>
<dbReference type="InterPro" id="IPR016142">
    <property type="entry name" value="Citrate_synth-like_lrg_a-sub"/>
</dbReference>
<dbReference type="GO" id="GO:0046912">
    <property type="term" value="F:acyltransferase activity, acyl groups converted into alkyl on transfer"/>
    <property type="evidence" value="ECO:0007669"/>
    <property type="project" value="InterPro"/>
</dbReference>
<dbReference type="Gene3D" id="1.10.580.10">
    <property type="entry name" value="Citrate Synthase, domain 1"/>
    <property type="match status" value="1"/>
</dbReference>
<comment type="similarity">
    <text evidence="1">Belongs to the citrate synthase family.</text>
</comment>
<dbReference type="AlphaFoldDB" id="A5B7I4"/>
<accession>A5B7I4</accession>